<dbReference type="GO" id="GO:0051539">
    <property type="term" value="F:4 iron, 4 sulfur cluster binding"/>
    <property type="evidence" value="ECO:0007669"/>
    <property type="project" value="UniProtKB-KW"/>
</dbReference>
<protein>
    <recommendedName>
        <fullName evidence="5">Exonuclease V, mitochondrial</fullName>
    </recommendedName>
    <alternativeName>
        <fullName evidence="14">Defects in morphology protein 1</fullName>
    </alternativeName>
</protein>
<dbReference type="GO" id="GO:0005634">
    <property type="term" value="C:nucleus"/>
    <property type="evidence" value="ECO:0007669"/>
    <property type="project" value="TreeGrafter"/>
</dbReference>
<dbReference type="OrthoDB" id="354769at2759"/>
<evidence type="ECO:0000256" key="8">
    <source>
        <dbReference type="ARBA" id="ARBA00022801"/>
    </source>
</evidence>
<dbReference type="Proteomes" id="UP000243052">
    <property type="component" value="Chromosome iv"/>
</dbReference>
<keyword evidence="6" id="KW-0479">Metal-binding</keyword>
<evidence type="ECO:0000256" key="7">
    <source>
        <dbReference type="ARBA" id="ARBA00022722"/>
    </source>
</evidence>
<organism evidence="15 16">
    <name type="scientific">Eremothecium sinecaudum</name>
    <dbReference type="NCBI Taxonomy" id="45286"/>
    <lineage>
        <taxon>Eukaryota</taxon>
        <taxon>Fungi</taxon>
        <taxon>Dikarya</taxon>
        <taxon>Ascomycota</taxon>
        <taxon>Saccharomycotina</taxon>
        <taxon>Saccharomycetes</taxon>
        <taxon>Saccharomycetales</taxon>
        <taxon>Saccharomycetaceae</taxon>
        <taxon>Eremothecium</taxon>
    </lineage>
</organism>
<comment type="similarity">
    <text evidence="3">Belongs to the EXO5 family.</text>
</comment>
<proteinExistence type="inferred from homology"/>
<evidence type="ECO:0000256" key="13">
    <source>
        <dbReference type="ARBA" id="ARBA00023125"/>
    </source>
</evidence>
<sequence length="519" mass="59514">MLSSLGYNVRLRYSRSLARTISGPAGGLPEVKQSAATKQNYIFISSLRKKNQKAKVLAVRSSFQLKGSALLPYSRPAGVKAPYWYINRKSKKPNAANKRLSVSKLLTKSWCELRKAYEIYSEIPIFTTFRMRKGTEIHKKLEDGLHVVPTEVVEFNENFITVIPQDELHKFSDQWLGCIHRLLTLFYKGECREVLCHRYMSPKNGELVEVSDITDSDVLVSGIVDNLKLLKRYAGDAICPLHETLIADCNSDIRRIADSLPRIVEEKKNNMEVVVADTKSKARRTTKYLPSVVFSQKLQVMFYINFLKEMGKDKYSTYYMLLKNAEIRGLDIDEPIHISKVIHMMMSEPTILFDLRRLRDGEPIGFEPFDNFCANNKHSSAYSYKDSIFENDSTTTAYKEFLTTWKTPVTLRYLASRMAQLYACLGPLISGKAILDYHYNDGTSSIATFDYDPEILKRESKNSGSFWFGLRDFEPPNPTVENLERICGVCDYVSSCQWRKGSIERRQTLGEELQKIQSL</sequence>
<evidence type="ECO:0000256" key="10">
    <source>
        <dbReference type="ARBA" id="ARBA00022842"/>
    </source>
</evidence>
<evidence type="ECO:0000256" key="9">
    <source>
        <dbReference type="ARBA" id="ARBA00022839"/>
    </source>
</evidence>
<dbReference type="EMBL" id="CP014244">
    <property type="protein sequence ID" value="AMD20784.1"/>
    <property type="molecule type" value="Genomic_DNA"/>
</dbReference>
<keyword evidence="12" id="KW-0411">Iron-sulfur</keyword>
<keyword evidence="10" id="KW-0460">Magnesium</keyword>
<dbReference type="RefSeq" id="XP_017987780.1">
    <property type="nucleotide sequence ID" value="XM_018132291.1"/>
</dbReference>
<keyword evidence="16" id="KW-1185">Reference proteome</keyword>
<evidence type="ECO:0000256" key="5">
    <source>
        <dbReference type="ARBA" id="ARBA00013561"/>
    </source>
</evidence>
<dbReference type="GO" id="GO:0005739">
    <property type="term" value="C:mitochondrion"/>
    <property type="evidence" value="ECO:0007669"/>
    <property type="project" value="TreeGrafter"/>
</dbReference>
<reference evidence="15 16" key="1">
    <citation type="submission" date="2016-01" db="EMBL/GenBank/DDBJ databases">
        <title>Genome sequence of the yeast Holleya sinecauda.</title>
        <authorList>
            <person name="Dietrich F.S."/>
        </authorList>
    </citation>
    <scope>NUCLEOTIDE SEQUENCE [LARGE SCALE GENOMIC DNA]</scope>
    <source>
        <strain evidence="15 16">ATCC 58844</strain>
    </source>
</reference>
<gene>
    <name evidence="15" type="ORF">AW171_hschr42701</name>
</gene>
<evidence type="ECO:0000313" key="15">
    <source>
        <dbReference type="EMBL" id="AMD20784.1"/>
    </source>
</evidence>
<evidence type="ECO:0000256" key="1">
    <source>
        <dbReference type="ARBA" id="ARBA00001946"/>
    </source>
</evidence>
<keyword evidence="13" id="KW-0238">DNA-binding</keyword>
<dbReference type="GO" id="GO:0003677">
    <property type="term" value="F:DNA binding"/>
    <property type="evidence" value="ECO:0007669"/>
    <property type="project" value="UniProtKB-KW"/>
</dbReference>
<comment type="cofactor">
    <cofactor evidence="1">
        <name>Mg(2+)</name>
        <dbReference type="ChEBI" id="CHEBI:18420"/>
    </cofactor>
</comment>
<keyword evidence="11" id="KW-0408">Iron</keyword>
<dbReference type="PANTHER" id="PTHR14464">
    <property type="entry name" value="EXONUCLEASE V"/>
    <property type="match status" value="1"/>
</dbReference>
<keyword evidence="9" id="KW-0269">Exonuclease</keyword>
<dbReference type="PANTHER" id="PTHR14464:SF4">
    <property type="entry name" value="EXONUCLEASE V"/>
    <property type="match status" value="1"/>
</dbReference>
<dbReference type="GO" id="GO:0036297">
    <property type="term" value="P:interstrand cross-link repair"/>
    <property type="evidence" value="ECO:0007669"/>
    <property type="project" value="TreeGrafter"/>
</dbReference>
<evidence type="ECO:0000256" key="4">
    <source>
        <dbReference type="ARBA" id="ARBA00011245"/>
    </source>
</evidence>
<dbReference type="AlphaFoldDB" id="A0A0X8HST1"/>
<comment type="subunit">
    <text evidence="4">Monomer.</text>
</comment>
<dbReference type="GeneID" id="28724048"/>
<evidence type="ECO:0000313" key="16">
    <source>
        <dbReference type="Proteomes" id="UP000243052"/>
    </source>
</evidence>
<evidence type="ECO:0000256" key="12">
    <source>
        <dbReference type="ARBA" id="ARBA00023014"/>
    </source>
</evidence>
<dbReference type="InterPro" id="IPR019190">
    <property type="entry name" value="EXOV"/>
</dbReference>
<keyword evidence="6" id="KW-0004">4Fe-4S</keyword>
<keyword evidence="7" id="KW-0540">Nuclease</keyword>
<evidence type="ECO:0000256" key="3">
    <source>
        <dbReference type="ARBA" id="ARBA00009797"/>
    </source>
</evidence>
<comment type="cofactor">
    <cofactor evidence="2">
        <name>[4Fe-4S] cluster</name>
        <dbReference type="ChEBI" id="CHEBI:49883"/>
    </cofactor>
</comment>
<evidence type="ECO:0000256" key="11">
    <source>
        <dbReference type="ARBA" id="ARBA00023004"/>
    </source>
</evidence>
<keyword evidence="8" id="KW-0378">Hydrolase</keyword>
<evidence type="ECO:0000256" key="2">
    <source>
        <dbReference type="ARBA" id="ARBA00001966"/>
    </source>
</evidence>
<dbReference type="Pfam" id="PF09810">
    <property type="entry name" value="Exo5"/>
    <property type="match status" value="1"/>
</dbReference>
<evidence type="ECO:0000256" key="14">
    <source>
        <dbReference type="ARBA" id="ARBA00030412"/>
    </source>
</evidence>
<dbReference type="GO" id="GO:0045145">
    <property type="term" value="F:single-stranded DNA 5'-3' DNA exonuclease activity"/>
    <property type="evidence" value="ECO:0007669"/>
    <property type="project" value="InterPro"/>
</dbReference>
<evidence type="ECO:0000256" key="6">
    <source>
        <dbReference type="ARBA" id="ARBA00022485"/>
    </source>
</evidence>
<name>A0A0X8HST1_9SACH</name>
<accession>A0A0X8HST1</accession>